<feature type="region of interest" description="Disordered" evidence="5">
    <location>
        <begin position="32"/>
        <end position="81"/>
    </location>
</feature>
<dbReference type="GO" id="GO:0032435">
    <property type="term" value="P:negative regulation of proteasomal ubiquitin-dependent protein catabolic process"/>
    <property type="evidence" value="ECO:0007669"/>
    <property type="project" value="TreeGrafter"/>
</dbReference>
<feature type="region of interest" description="Disordered" evidence="5">
    <location>
        <begin position="304"/>
        <end position="325"/>
    </location>
</feature>
<keyword evidence="4" id="KW-0862">Zinc</keyword>
<dbReference type="PROSITE" id="PS50033">
    <property type="entry name" value="UBX"/>
    <property type="match status" value="1"/>
</dbReference>
<dbReference type="PROSITE" id="PS50157">
    <property type="entry name" value="ZINC_FINGER_C2H2_2"/>
    <property type="match status" value="1"/>
</dbReference>
<dbReference type="PANTHER" id="PTHR46340:SF1">
    <property type="entry name" value="UBX DOMAIN-CONTAINING PROTEIN 1"/>
    <property type="match status" value="1"/>
</dbReference>
<keyword evidence="3" id="KW-0175">Coiled coil</keyword>
<evidence type="ECO:0000256" key="1">
    <source>
        <dbReference type="ARBA" id="ARBA00004496"/>
    </source>
</evidence>
<dbReference type="InterPro" id="IPR029071">
    <property type="entry name" value="Ubiquitin-like_domsf"/>
</dbReference>
<feature type="compositionally biased region" description="Polar residues" evidence="5">
    <location>
        <begin position="38"/>
        <end position="50"/>
    </location>
</feature>
<feature type="region of interest" description="Disordered" evidence="5">
    <location>
        <begin position="147"/>
        <end position="171"/>
    </location>
</feature>
<keyword evidence="10" id="KW-1185">Reference proteome</keyword>
<sequence length="325" mass="35734">MSGDKQQLLAMGFEEARIDWALKATKRSGLQPAMDHLLNNSDNPVPSDSAQPEDVDSADEDSEELKIHVKKTGASEEPTANSIKCSECGKIFKSSATASFHAERSGHQEFEESTEEIKPLTEEEKKAKLADMRQKLAEKRALQSKIDAKETRANDVLRRKAGQDQDKIKEDMMIKEMHKEVDRKKREKIEDQKARAAIKAQIEADKRERAAKVAREKAIRDGEATPAAASAPAAAAAKPVTNSAENPQTRLQVRLSSGGAPLTKTFPSESTLVDVAEWIASENLAYNVDTVTFASTFPRKTFSRDEMRKSLKANGLTPSAVLNAS</sequence>
<dbReference type="GO" id="GO:0008270">
    <property type="term" value="F:zinc ion binding"/>
    <property type="evidence" value="ECO:0007669"/>
    <property type="project" value="UniProtKB-KW"/>
</dbReference>
<dbReference type="Proteomes" id="UP001164286">
    <property type="component" value="Unassembled WGS sequence"/>
</dbReference>
<feature type="compositionally biased region" description="Polar residues" evidence="5">
    <location>
        <begin position="316"/>
        <end position="325"/>
    </location>
</feature>
<dbReference type="Pfam" id="PF00789">
    <property type="entry name" value="UBX"/>
    <property type="match status" value="1"/>
</dbReference>
<keyword evidence="4" id="KW-0863">Zinc-finger</keyword>
<dbReference type="GeneID" id="77729782"/>
<feature type="domain" description="UBX" evidence="7">
    <location>
        <begin position="244"/>
        <end position="324"/>
    </location>
</feature>
<dbReference type="PROSITE" id="PS50030">
    <property type="entry name" value="UBA"/>
    <property type="match status" value="1"/>
</dbReference>
<reference evidence="9" key="1">
    <citation type="journal article" date="2022" name="G3 (Bethesda)">
        <title>High quality genome of the basidiomycete yeast Dioszegia hungarica PDD-24b-2 isolated from cloud water.</title>
        <authorList>
            <person name="Jarrige D."/>
            <person name="Haridas S."/>
            <person name="Bleykasten-Grosshans C."/>
            <person name="Joly M."/>
            <person name="Nadalig T."/>
            <person name="Sancelme M."/>
            <person name="Vuilleumier S."/>
            <person name="Grigoriev I.V."/>
            <person name="Amato P."/>
            <person name="Bringel F."/>
        </authorList>
    </citation>
    <scope>NUCLEOTIDE SEQUENCE</scope>
    <source>
        <strain evidence="9">PDD-24b-2</strain>
    </source>
</reference>
<keyword evidence="2" id="KW-0963">Cytoplasm</keyword>
<evidence type="ECO:0000256" key="5">
    <source>
        <dbReference type="SAM" id="MobiDB-lite"/>
    </source>
</evidence>
<dbReference type="PROSITE" id="PS00028">
    <property type="entry name" value="ZINC_FINGER_C2H2_1"/>
    <property type="match status" value="1"/>
</dbReference>
<dbReference type="InterPro" id="IPR015940">
    <property type="entry name" value="UBA"/>
</dbReference>
<keyword evidence="4" id="KW-0479">Metal-binding</keyword>
<name>A0AA38HGL0_9TREE</name>
<feature type="region of interest" description="Disordered" evidence="5">
    <location>
        <begin position="203"/>
        <end position="248"/>
    </location>
</feature>
<dbReference type="GO" id="GO:0036435">
    <property type="term" value="F:K48-linked polyubiquitin modification-dependent protein binding"/>
    <property type="evidence" value="ECO:0007669"/>
    <property type="project" value="TreeGrafter"/>
</dbReference>
<comment type="subcellular location">
    <subcellularLocation>
        <location evidence="1">Cytoplasm</location>
    </subcellularLocation>
</comment>
<dbReference type="GO" id="GO:1903094">
    <property type="term" value="P:negative regulation of protein K48-linked deubiquitination"/>
    <property type="evidence" value="ECO:0007669"/>
    <property type="project" value="TreeGrafter"/>
</dbReference>
<dbReference type="GO" id="GO:0005737">
    <property type="term" value="C:cytoplasm"/>
    <property type="evidence" value="ECO:0007669"/>
    <property type="project" value="UniProtKB-SubCell"/>
</dbReference>
<feature type="compositionally biased region" description="Basic and acidic residues" evidence="5">
    <location>
        <begin position="203"/>
        <end position="223"/>
    </location>
</feature>
<feature type="compositionally biased region" description="Basic and acidic residues" evidence="5">
    <location>
        <begin position="101"/>
        <end position="122"/>
    </location>
</feature>
<evidence type="ECO:0000313" key="10">
    <source>
        <dbReference type="Proteomes" id="UP001164286"/>
    </source>
</evidence>
<feature type="domain" description="UBA" evidence="6">
    <location>
        <begin position="6"/>
        <end position="40"/>
    </location>
</feature>
<dbReference type="InterPro" id="IPR009060">
    <property type="entry name" value="UBA-like_sf"/>
</dbReference>
<dbReference type="EMBL" id="JAKWFO010000001">
    <property type="protein sequence ID" value="KAI9639116.1"/>
    <property type="molecule type" value="Genomic_DNA"/>
</dbReference>
<dbReference type="PANTHER" id="PTHR46340">
    <property type="entry name" value="UBX DOMAIN-CONTAINING PROTEIN 1"/>
    <property type="match status" value="1"/>
</dbReference>
<evidence type="ECO:0000313" key="9">
    <source>
        <dbReference type="EMBL" id="KAI9639116.1"/>
    </source>
</evidence>
<dbReference type="InterPro" id="IPR013087">
    <property type="entry name" value="Znf_C2H2_type"/>
</dbReference>
<comment type="caution">
    <text evidence="9">The sequence shown here is derived from an EMBL/GenBank/DDBJ whole genome shotgun (WGS) entry which is preliminary data.</text>
</comment>
<dbReference type="SUPFAM" id="SSF46934">
    <property type="entry name" value="UBA-like"/>
    <property type="match status" value="1"/>
</dbReference>
<evidence type="ECO:0000259" key="8">
    <source>
        <dbReference type="PROSITE" id="PS50157"/>
    </source>
</evidence>
<feature type="domain" description="C2H2-type" evidence="8">
    <location>
        <begin position="83"/>
        <end position="112"/>
    </location>
</feature>
<dbReference type="GO" id="GO:0031397">
    <property type="term" value="P:negative regulation of protein ubiquitination"/>
    <property type="evidence" value="ECO:0007669"/>
    <property type="project" value="TreeGrafter"/>
</dbReference>
<feature type="compositionally biased region" description="Low complexity" evidence="5">
    <location>
        <begin position="224"/>
        <end position="237"/>
    </location>
</feature>
<feature type="compositionally biased region" description="Acidic residues" evidence="5">
    <location>
        <begin position="51"/>
        <end position="63"/>
    </location>
</feature>
<protein>
    <submittedName>
        <fullName evidence="9">Ubiquitin-related domain-containing protein</fullName>
    </submittedName>
</protein>
<evidence type="ECO:0000256" key="4">
    <source>
        <dbReference type="PROSITE-ProRule" id="PRU00042"/>
    </source>
</evidence>
<dbReference type="GO" id="GO:0005634">
    <property type="term" value="C:nucleus"/>
    <property type="evidence" value="ECO:0007669"/>
    <property type="project" value="TreeGrafter"/>
</dbReference>
<dbReference type="AlphaFoldDB" id="A0AA38HGL0"/>
<accession>A0AA38HGL0</accession>
<dbReference type="RefSeq" id="XP_052948893.1">
    <property type="nucleotide sequence ID" value="XM_053090577.1"/>
</dbReference>
<evidence type="ECO:0000256" key="3">
    <source>
        <dbReference type="ARBA" id="ARBA00023054"/>
    </source>
</evidence>
<feature type="region of interest" description="Disordered" evidence="5">
    <location>
        <begin position="99"/>
        <end position="122"/>
    </location>
</feature>
<dbReference type="InterPro" id="IPR001012">
    <property type="entry name" value="UBX_dom"/>
</dbReference>
<evidence type="ECO:0000256" key="2">
    <source>
        <dbReference type="ARBA" id="ARBA00022490"/>
    </source>
</evidence>
<dbReference type="Gene3D" id="3.10.20.90">
    <property type="entry name" value="Phosphatidylinositol 3-kinase Catalytic Subunit, Chain A, domain 1"/>
    <property type="match status" value="1"/>
</dbReference>
<organism evidence="9 10">
    <name type="scientific">Dioszegia hungarica</name>
    <dbReference type="NCBI Taxonomy" id="4972"/>
    <lineage>
        <taxon>Eukaryota</taxon>
        <taxon>Fungi</taxon>
        <taxon>Dikarya</taxon>
        <taxon>Basidiomycota</taxon>
        <taxon>Agaricomycotina</taxon>
        <taxon>Tremellomycetes</taxon>
        <taxon>Tremellales</taxon>
        <taxon>Bulleribasidiaceae</taxon>
        <taxon>Dioszegia</taxon>
    </lineage>
</organism>
<proteinExistence type="predicted"/>
<dbReference type="Gene3D" id="1.10.8.10">
    <property type="entry name" value="DNA helicase RuvA subunit, C-terminal domain"/>
    <property type="match status" value="1"/>
</dbReference>
<evidence type="ECO:0000259" key="7">
    <source>
        <dbReference type="PROSITE" id="PS50033"/>
    </source>
</evidence>
<gene>
    <name evidence="9" type="ORF">MKK02DRAFT_39394</name>
</gene>
<dbReference type="SUPFAM" id="SSF54236">
    <property type="entry name" value="Ubiquitin-like"/>
    <property type="match status" value="1"/>
</dbReference>
<dbReference type="SMART" id="SM00166">
    <property type="entry name" value="UBX"/>
    <property type="match status" value="1"/>
</dbReference>
<dbReference type="Pfam" id="PF22562">
    <property type="entry name" value="UBA_7"/>
    <property type="match status" value="1"/>
</dbReference>
<evidence type="ECO:0000259" key="6">
    <source>
        <dbReference type="PROSITE" id="PS50030"/>
    </source>
</evidence>